<dbReference type="GO" id="GO:0030036">
    <property type="term" value="P:actin cytoskeleton organization"/>
    <property type="evidence" value="ECO:0007669"/>
    <property type="project" value="TreeGrafter"/>
</dbReference>
<evidence type="ECO:0000256" key="2">
    <source>
        <dbReference type="ARBA" id="ARBA00022737"/>
    </source>
</evidence>
<dbReference type="AlphaFoldDB" id="A0AA39M5P5"/>
<sequence>MGEPYSTPLPWPFNVNKNRSQDDDFPKKPRRKVTMASPGVVPSTSAPLLSAAQSVSSVSSSSGGGGKRKGAKMKQSVSASGIGSSSAKRARSPQEKAFSASLRTSKFWLRILRPWKWRRRSRKNKNISRTASDHVLASGIQQPADVVRVLGDTVTPVAIRPSTSSPLTLIGCEQAASSSSSRHHQEEDDDRQTTIADSDCFSLPVSSSDAAVGVSPVRVKTEEFSIPSVQRVVIVDADKENCAPSTSSSSFYPVRPPSRGEGEVWQASRVTVIEEPVASTSQPLLRESSVDPEPETLTVDGMESCRLRRSRAVEEVAACEPDLSAQPAKSVLKRPGAPSRFTSKEEEELPTRLTDDSDSEADIQYRDENEENTIRRRRRMQMGSIGRSTNPAIASKLEPLPSSRRHSESSEDDQDESELCISGLAARINRRDTLARKLDAPDPVDDIPNQTSDERRKIMHRVSIKLERKLSERPSAVELEQRNILKEEQAASISQRRMEDARKMLLRKLSFRPTVQQLKDKQIIKFNDYVEVTEAEIYDRKADKPWTRLTPTEKALIRKELNDFKSNEMDVHEESKMFTRILMVQSMASSGDLPAIGPSQGLTLIDL</sequence>
<keyword evidence="3" id="KW-0009">Actin-binding</keyword>
<dbReference type="PROSITE" id="PS51073">
    <property type="entry name" value="RPEL"/>
    <property type="match status" value="2"/>
</dbReference>
<dbReference type="Gene3D" id="6.10.140.1750">
    <property type="match status" value="1"/>
</dbReference>
<feature type="region of interest" description="Disordered" evidence="5">
    <location>
        <begin position="327"/>
        <end position="418"/>
    </location>
</feature>
<dbReference type="InterPro" id="IPR004018">
    <property type="entry name" value="RPEL_repeat"/>
</dbReference>
<evidence type="ECO:0000313" key="6">
    <source>
        <dbReference type="EMBL" id="KAK0422566.1"/>
    </source>
</evidence>
<feature type="region of interest" description="Disordered" evidence="5">
    <location>
        <begin position="1"/>
        <end position="98"/>
    </location>
</feature>
<comment type="similarity">
    <text evidence="1">Belongs to the phosphatase and actin regulator family.</text>
</comment>
<organism evidence="6 7">
    <name type="scientific">Steinernema hermaphroditum</name>
    <dbReference type="NCBI Taxonomy" id="289476"/>
    <lineage>
        <taxon>Eukaryota</taxon>
        <taxon>Metazoa</taxon>
        <taxon>Ecdysozoa</taxon>
        <taxon>Nematoda</taxon>
        <taxon>Chromadorea</taxon>
        <taxon>Rhabditida</taxon>
        <taxon>Tylenchina</taxon>
        <taxon>Panagrolaimomorpha</taxon>
        <taxon>Strongyloidoidea</taxon>
        <taxon>Steinernematidae</taxon>
        <taxon>Steinernema</taxon>
    </lineage>
</organism>
<accession>A0AA39M5P5</accession>
<name>A0AA39M5P5_9BILA</name>
<comment type="caution">
    <text evidence="6">The sequence shown here is derived from an EMBL/GenBank/DDBJ whole genome shotgun (WGS) entry which is preliminary data.</text>
</comment>
<feature type="compositionally biased region" description="Polar residues" evidence="5">
    <location>
        <begin position="42"/>
        <end position="53"/>
    </location>
</feature>
<keyword evidence="2" id="KW-0677">Repeat</keyword>
<dbReference type="Proteomes" id="UP001175271">
    <property type="component" value="Unassembled WGS sequence"/>
</dbReference>
<keyword evidence="7" id="KW-1185">Reference proteome</keyword>
<dbReference type="Pfam" id="PF02755">
    <property type="entry name" value="RPEL"/>
    <property type="match status" value="2"/>
</dbReference>
<feature type="compositionally biased region" description="Low complexity" evidence="5">
    <location>
        <begin position="76"/>
        <end position="87"/>
    </location>
</feature>
<dbReference type="SMART" id="SM00707">
    <property type="entry name" value="RPEL"/>
    <property type="match status" value="2"/>
</dbReference>
<dbReference type="Gene3D" id="6.10.140.2130">
    <property type="match status" value="1"/>
</dbReference>
<feature type="repeat" description="RPEL" evidence="4">
    <location>
        <begin position="464"/>
        <end position="489"/>
    </location>
</feature>
<dbReference type="GO" id="GO:0003779">
    <property type="term" value="F:actin binding"/>
    <property type="evidence" value="ECO:0007669"/>
    <property type="project" value="UniProtKB-KW"/>
</dbReference>
<dbReference type="PANTHER" id="PTHR12751:SF18">
    <property type="entry name" value="PHOSPHATASE AND ACTIN REGULATOR 1"/>
    <property type="match status" value="1"/>
</dbReference>
<reference evidence="6" key="1">
    <citation type="submission" date="2023-06" db="EMBL/GenBank/DDBJ databases">
        <title>Genomic analysis of the entomopathogenic nematode Steinernema hermaphroditum.</title>
        <authorList>
            <person name="Schwarz E.M."/>
            <person name="Heppert J.K."/>
            <person name="Baniya A."/>
            <person name="Schwartz H.T."/>
            <person name="Tan C.-H."/>
            <person name="Antoshechkin I."/>
            <person name="Sternberg P.W."/>
            <person name="Goodrich-Blair H."/>
            <person name="Dillman A.R."/>
        </authorList>
    </citation>
    <scope>NUCLEOTIDE SEQUENCE</scope>
    <source>
        <strain evidence="6">PS9179</strain>
        <tissue evidence="6">Whole animal</tissue>
    </source>
</reference>
<dbReference type="PANTHER" id="PTHR12751">
    <property type="entry name" value="PHOSPHATASE AND ACTIN REGULATOR PHACTR"/>
    <property type="match status" value="1"/>
</dbReference>
<dbReference type="EMBL" id="JAUCMV010000001">
    <property type="protein sequence ID" value="KAK0422566.1"/>
    <property type="molecule type" value="Genomic_DNA"/>
</dbReference>
<proteinExistence type="inferred from homology"/>
<feature type="region of interest" description="Disordered" evidence="5">
    <location>
        <begin position="173"/>
        <end position="192"/>
    </location>
</feature>
<feature type="repeat" description="RPEL" evidence="4">
    <location>
        <begin position="503"/>
        <end position="528"/>
    </location>
</feature>
<gene>
    <name evidence="6" type="ORF">QR680_007641</name>
</gene>
<evidence type="ECO:0000256" key="1">
    <source>
        <dbReference type="ARBA" id="ARBA00009795"/>
    </source>
</evidence>
<evidence type="ECO:0000256" key="3">
    <source>
        <dbReference type="ARBA" id="ARBA00023203"/>
    </source>
</evidence>
<evidence type="ECO:0000256" key="4">
    <source>
        <dbReference type="PROSITE-ProRule" id="PRU00401"/>
    </source>
</evidence>
<evidence type="ECO:0008006" key="8">
    <source>
        <dbReference type="Google" id="ProtNLM"/>
    </source>
</evidence>
<protein>
    <recommendedName>
        <fullName evidence="8">Phosphatase and actin regulator</fullName>
    </recommendedName>
</protein>
<evidence type="ECO:0000313" key="7">
    <source>
        <dbReference type="Proteomes" id="UP001175271"/>
    </source>
</evidence>
<evidence type="ECO:0000256" key="5">
    <source>
        <dbReference type="SAM" id="MobiDB-lite"/>
    </source>
</evidence>